<reference evidence="1 2" key="1">
    <citation type="submission" date="2019-12" db="EMBL/GenBank/DDBJ databases">
        <title>Nocardia sp. nov. ET3-3 isolated from soil.</title>
        <authorList>
            <person name="Kanchanasin P."/>
            <person name="Tanasupawat S."/>
            <person name="Yuki M."/>
            <person name="Kudo T."/>
        </authorList>
    </citation>
    <scope>NUCLEOTIDE SEQUENCE [LARGE SCALE GENOMIC DNA]</scope>
    <source>
        <strain evidence="1 2">ET3-3</strain>
    </source>
</reference>
<sequence length="328" mass="35092">MANHSIPGVRIGRGRSLASGVITVLLTAATALAWHAAGERDAGTHLRIQLRTEQIGAGIATGTTVRFDDVAIGRIAEVRPIEQGRQLLTLDLDPAQTAGLTDALRVDYAPENLFSVSAVALRTAPGGTPLRDGQVIDLAGRVNDVTMGALLRSLTQTATDVLTPKLTELLTQADTDLRAFTPVLQAVVSISRVVADTQQYPSSYLLARYAGFFAGFGSFTSATFKLAKAILDIPVFQQDRDRYNRSIEMLRTGVLEGLATTVDTVHQSFGDFTDPLAPTLQALANTVPDPQLSHSQLTETLDRLDRMFTDTPDGPALNVTITLLGGTR</sequence>
<organism evidence="1 2">
    <name type="scientific">Nocardia terrae</name>
    <dbReference type="NCBI Taxonomy" id="2675851"/>
    <lineage>
        <taxon>Bacteria</taxon>
        <taxon>Bacillati</taxon>
        <taxon>Actinomycetota</taxon>
        <taxon>Actinomycetes</taxon>
        <taxon>Mycobacteriales</taxon>
        <taxon>Nocardiaceae</taxon>
        <taxon>Nocardia</taxon>
    </lineage>
</organism>
<accession>A0A7K1UTM5</accession>
<dbReference type="AlphaFoldDB" id="A0A7K1UTM5"/>
<dbReference type="Proteomes" id="UP000466794">
    <property type="component" value="Unassembled WGS sequence"/>
</dbReference>
<gene>
    <name evidence="1" type="ORF">GPX89_08100</name>
</gene>
<name>A0A7K1UTM5_9NOCA</name>
<proteinExistence type="predicted"/>
<dbReference type="EMBL" id="WRPP01000001">
    <property type="protein sequence ID" value="MVU77208.1"/>
    <property type="molecule type" value="Genomic_DNA"/>
</dbReference>
<protein>
    <submittedName>
        <fullName evidence="1">Mammalian cell entry protein</fullName>
    </submittedName>
</protein>
<evidence type="ECO:0000313" key="1">
    <source>
        <dbReference type="EMBL" id="MVU77208.1"/>
    </source>
</evidence>
<keyword evidence="2" id="KW-1185">Reference proteome</keyword>
<dbReference type="RefSeq" id="WP_157386587.1">
    <property type="nucleotide sequence ID" value="NZ_WRPP01000001.1"/>
</dbReference>
<comment type="caution">
    <text evidence="1">The sequence shown here is derived from an EMBL/GenBank/DDBJ whole genome shotgun (WGS) entry which is preliminary data.</text>
</comment>
<evidence type="ECO:0000313" key="2">
    <source>
        <dbReference type="Proteomes" id="UP000466794"/>
    </source>
</evidence>